<evidence type="ECO:0000313" key="2">
    <source>
        <dbReference type="Proteomes" id="UP000247099"/>
    </source>
</evidence>
<accession>A0A317ZFP9</accession>
<keyword evidence="2" id="KW-1185">Reference proteome</keyword>
<evidence type="ECO:0000313" key="1">
    <source>
        <dbReference type="EMBL" id="PXA04415.1"/>
    </source>
</evidence>
<name>A0A317ZFP9_9BACT</name>
<proteinExistence type="predicted"/>
<organism evidence="1 2">
    <name type="scientific">Coraliomargarita sinensis</name>
    <dbReference type="NCBI Taxonomy" id="2174842"/>
    <lineage>
        <taxon>Bacteria</taxon>
        <taxon>Pseudomonadati</taxon>
        <taxon>Verrucomicrobiota</taxon>
        <taxon>Opitutia</taxon>
        <taxon>Puniceicoccales</taxon>
        <taxon>Coraliomargaritaceae</taxon>
        <taxon>Coraliomargarita</taxon>
    </lineage>
</organism>
<dbReference type="AlphaFoldDB" id="A0A317ZFP9"/>
<sequence length="144" mass="16465">MNQLWNPVISIWGGKGICVLLTINCFYQLLPDEPTHRIAARDTIDTTIDTDCPIKPMGDWISGIACHNLHLVSGLKKTVMSLYLGSVSRIIKINISYLMNHVSETKKLYHFEEALIRDKNFDRMPGQEEFHLAAWQFFEFLAPG</sequence>
<comment type="caution">
    <text evidence="1">The sequence shown here is derived from an EMBL/GenBank/DDBJ whole genome shotgun (WGS) entry which is preliminary data.</text>
</comment>
<reference evidence="1 2" key="1">
    <citation type="submission" date="2018-05" db="EMBL/GenBank/DDBJ databases">
        <title>Coraliomargarita sinensis sp. nov., isolated from a marine solar saltern.</title>
        <authorList>
            <person name="Zhou L.Y."/>
        </authorList>
    </citation>
    <scope>NUCLEOTIDE SEQUENCE [LARGE SCALE GENOMIC DNA]</scope>
    <source>
        <strain evidence="1 2">WN38</strain>
    </source>
</reference>
<gene>
    <name evidence="1" type="ORF">DDZ13_07745</name>
</gene>
<dbReference type="Proteomes" id="UP000247099">
    <property type="component" value="Unassembled WGS sequence"/>
</dbReference>
<dbReference type="EMBL" id="QHJQ01000004">
    <property type="protein sequence ID" value="PXA04415.1"/>
    <property type="molecule type" value="Genomic_DNA"/>
</dbReference>
<dbReference type="InParanoid" id="A0A317ZFP9"/>
<protein>
    <submittedName>
        <fullName evidence="1">Uncharacterized protein</fullName>
    </submittedName>
</protein>